<dbReference type="InterPro" id="IPR003961">
    <property type="entry name" value="FN3_dom"/>
</dbReference>
<name>A0A9D3MS96_ANGAN</name>
<feature type="transmembrane region" description="Helical" evidence="2">
    <location>
        <begin position="222"/>
        <end position="252"/>
    </location>
</feature>
<dbReference type="EMBL" id="JAFIRN010000003">
    <property type="protein sequence ID" value="KAG5852385.1"/>
    <property type="molecule type" value="Genomic_DNA"/>
</dbReference>
<dbReference type="GO" id="GO:0004896">
    <property type="term" value="F:cytokine receptor activity"/>
    <property type="evidence" value="ECO:0007669"/>
    <property type="project" value="TreeGrafter"/>
</dbReference>
<protein>
    <recommendedName>
        <fullName evidence="4">Fibronectin type-III domain-containing protein</fullName>
    </recommendedName>
</protein>
<comment type="caution">
    <text evidence="5">The sequence shown here is derived from an EMBL/GenBank/DDBJ whole genome shotgun (WGS) entry which is preliminary data.</text>
</comment>
<keyword evidence="2" id="KW-1133">Transmembrane helix</keyword>
<evidence type="ECO:0000256" key="2">
    <source>
        <dbReference type="SAM" id="Phobius"/>
    </source>
</evidence>
<dbReference type="Proteomes" id="UP001044222">
    <property type="component" value="Unassembled WGS sequence"/>
</dbReference>
<dbReference type="InterPro" id="IPR050650">
    <property type="entry name" value="Type-II_Cytokine-TF_Rcpt"/>
</dbReference>
<dbReference type="SUPFAM" id="SSF49265">
    <property type="entry name" value="Fibronectin type III"/>
    <property type="match status" value="2"/>
</dbReference>
<feature type="region of interest" description="Disordered" evidence="1">
    <location>
        <begin position="488"/>
        <end position="512"/>
    </location>
</feature>
<dbReference type="InterPro" id="IPR013783">
    <property type="entry name" value="Ig-like_fold"/>
</dbReference>
<feature type="compositionally biased region" description="Acidic residues" evidence="1">
    <location>
        <begin position="305"/>
        <end position="318"/>
    </location>
</feature>
<evidence type="ECO:0000259" key="4">
    <source>
        <dbReference type="PROSITE" id="PS50853"/>
    </source>
</evidence>
<keyword evidence="2" id="KW-0812">Transmembrane</keyword>
<dbReference type="Gene3D" id="2.60.40.10">
    <property type="entry name" value="Immunoglobulins"/>
    <property type="match status" value="2"/>
</dbReference>
<reference evidence="5" key="1">
    <citation type="submission" date="2021-01" db="EMBL/GenBank/DDBJ databases">
        <title>A chromosome-scale assembly of European eel, Anguilla anguilla.</title>
        <authorList>
            <person name="Henkel C."/>
            <person name="Jong-Raadsen S.A."/>
            <person name="Dufour S."/>
            <person name="Weltzien F.-A."/>
            <person name="Palstra A.P."/>
            <person name="Pelster B."/>
            <person name="Spaink H.P."/>
            <person name="Van Den Thillart G.E."/>
            <person name="Jansen H."/>
            <person name="Zahm M."/>
            <person name="Klopp C."/>
            <person name="Cedric C."/>
            <person name="Louis A."/>
            <person name="Berthelot C."/>
            <person name="Parey E."/>
            <person name="Roest Crollius H."/>
            <person name="Montfort J."/>
            <person name="Robinson-Rechavi M."/>
            <person name="Bucao C."/>
            <person name="Bouchez O."/>
            <person name="Gislard M."/>
            <person name="Lluch J."/>
            <person name="Milhes M."/>
            <person name="Lampietro C."/>
            <person name="Lopez Roques C."/>
            <person name="Donnadieu C."/>
            <person name="Braasch I."/>
            <person name="Desvignes T."/>
            <person name="Postlethwait J."/>
            <person name="Bobe J."/>
            <person name="Guiguen Y."/>
            <person name="Dirks R."/>
        </authorList>
    </citation>
    <scope>NUCLEOTIDE SEQUENCE</scope>
    <source>
        <strain evidence="5">Tag_6206</strain>
        <tissue evidence="5">Liver</tissue>
    </source>
</reference>
<evidence type="ECO:0000313" key="5">
    <source>
        <dbReference type="EMBL" id="KAG5852385.1"/>
    </source>
</evidence>
<dbReference type="Pfam" id="PF01108">
    <property type="entry name" value="Tissue_fac"/>
    <property type="match status" value="1"/>
</dbReference>
<sequence>MNYVLIAIFFLQCCCQVLAALPAPVNITVESVNFEHSLRWDPGPGTPPGTTYRVRYSRDSKQMQTLHVPDSSAAVVKQTLQNCTQDVLELCTIEVRAVHRNRKSEWRKKEFTPFTDTLLGPPEVTVSVCGDCLNLTVTLPRGKAELSISQIYHVFTYRIFWKHATENKVWNTSTTKNSLVLQNLEPAAQYCVQVQLQVNTNKHTLPSGWVCAFTSPRSQIPVLIILACVSGLLILGGLVLVGLIHTGVLCTLKTKLPRVMYLAEAHSYYYFYVEETTPDTVICDSGCRKKGGGAVAQEPRRCSNEEEEEDDEEEEDNAGDSVYVNRMAGHLEGTSSGTASHDTTGSFSTAATALSTAESSGNSGVAGEEPEWAEPPGGDGILGLSEGGGERQKNLGETMDGDTDPGEDVNLLSVVLWAVDGQGVAEDQTGGLWGWQPPLLSTGSGDRPAMLGADRRADSPELIHAAPLLTLPDCEQTDTHSHYLQTHANWKEEVEEEEEEEEEEECSDYMRR</sequence>
<organism evidence="5 6">
    <name type="scientific">Anguilla anguilla</name>
    <name type="common">European freshwater eel</name>
    <name type="synonym">Muraena anguilla</name>
    <dbReference type="NCBI Taxonomy" id="7936"/>
    <lineage>
        <taxon>Eukaryota</taxon>
        <taxon>Metazoa</taxon>
        <taxon>Chordata</taxon>
        <taxon>Craniata</taxon>
        <taxon>Vertebrata</taxon>
        <taxon>Euteleostomi</taxon>
        <taxon>Actinopterygii</taxon>
        <taxon>Neopterygii</taxon>
        <taxon>Teleostei</taxon>
        <taxon>Anguilliformes</taxon>
        <taxon>Anguillidae</taxon>
        <taxon>Anguilla</taxon>
    </lineage>
</organism>
<gene>
    <name evidence="5" type="ORF">ANANG_G00061830</name>
</gene>
<feature type="region of interest" description="Disordered" evidence="1">
    <location>
        <begin position="353"/>
        <end position="406"/>
    </location>
</feature>
<evidence type="ECO:0000256" key="1">
    <source>
        <dbReference type="SAM" id="MobiDB-lite"/>
    </source>
</evidence>
<dbReference type="AlphaFoldDB" id="A0A9D3MS96"/>
<feature type="compositionally biased region" description="Gly residues" evidence="1">
    <location>
        <begin position="377"/>
        <end position="387"/>
    </location>
</feature>
<dbReference type="PANTHER" id="PTHR20859:SF53">
    <property type="entry name" value="INTERLEUKIN-22 RECEPTOR SUBUNIT ALPHA-1"/>
    <property type="match status" value="1"/>
</dbReference>
<dbReference type="PROSITE" id="PS50853">
    <property type="entry name" value="FN3"/>
    <property type="match status" value="1"/>
</dbReference>
<feature type="signal peptide" evidence="3">
    <location>
        <begin position="1"/>
        <end position="19"/>
    </location>
</feature>
<feature type="region of interest" description="Disordered" evidence="1">
    <location>
        <begin position="290"/>
        <end position="318"/>
    </location>
</feature>
<dbReference type="GO" id="GO:0005886">
    <property type="term" value="C:plasma membrane"/>
    <property type="evidence" value="ECO:0007669"/>
    <property type="project" value="TreeGrafter"/>
</dbReference>
<feature type="compositionally biased region" description="Acidic residues" evidence="1">
    <location>
        <begin position="493"/>
        <end position="512"/>
    </location>
</feature>
<feature type="chain" id="PRO_5039061464" description="Fibronectin type-III domain-containing protein" evidence="3">
    <location>
        <begin position="20"/>
        <end position="512"/>
    </location>
</feature>
<keyword evidence="6" id="KW-1185">Reference proteome</keyword>
<dbReference type="PANTHER" id="PTHR20859">
    <property type="entry name" value="INTERFERON/INTERLEUKIN RECEPTOR"/>
    <property type="match status" value="1"/>
</dbReference>
<proteinExistence type="predicted"/>
<keyword evidence="3" id="KW-0732">Signal</keyword>
<keyword evidence="2" id="KW-0472">Membrane</keyword>
<feature type="domain" description="Fibronectin type-III" evidence="4">
    <location>
        <begin position="118"/>
        <end position="218"/>
    </location>
</feature>
<dbReference type="InterPro" id="IPR036116">
    <property type="entry name" value="FN3_sf"/>
</dbReference>
<evidence type="ECO:0000313" key="6">
    <source>
        <dbReference type="Proteomes" id="UP001044222"/>
    </source>
</evidence>
<evidence type="ECO:0000256" key="3">
    <source>
        <dbReference type="SAM" id="SignalP"/>
    </source>
</evidence>
<dbReference type="InterPro" id="IPR015373">
    <property type="entry name" value="Interferon/interleukin_rcp_dom"/>
</dbReference>
<dbReference type="Pfam" id="PF09294">
    <property type="entry name" value="Interfer-bind"/>
    <property type="match status" value="1"/>
</dbReference>
<accession>A0A9D3MS96</accession>